<reference evidence="3 4" key="1">
    <citation type="submission" date="2020-10" db="EMBL/GenBank/DDBJ databases">
        <title>Plant Genome Project.</title>
        <authorList>
            <person name="Zhang R.-G."/>
        </authorList>
    </citation>
    <scope>NUCLEOTIDE SEQUENCE [LARGE SCALE GENOMIC DNA]</scope>
    <source>
        <strain evidence="3">FAFU-HL-1</strain>
        <tissue evidence="3">Leaf</tissue>
    </source>
</reference>
<accession>A0A835JG11</accession>
<feature type="transmembrane region" description="Helical" evidence="1">
    <location>
        <begin position="101"/>
        <end position="120"/>
    </location>
</feature>
<keyword evidence="1" id="KW-0472">Membrane</keyword>
<dbReference type="Proteomes" id="UP000657918">
    <property type="component" value="Unassembled WGS sequence"/>
</dbReference>
<dbReference type="EMBL" id="JADGMS010000013">
    <property type="protein sequence ID" value="KAF9669975.1"/>
    <property type="molecule type" value="Genomic_DNA"/>
</dbReference>
<evidence type="ECO:0000313" key="4">
    <source>
        <dbReference type="Proteomes" id="UP000657918"/>
    </source>
</evidence>
<feature type="domain" description="Uncharacterized GPI-anchored protein At5g19230-like" evidence="2">
    <location>
        <begin position="126"/>
        <end position="249"/>
    </location>
</feature>
<dbReference type="AlphaFoldDB" id="A0A835JG11"/>
<evidence type="ECO:0000259" key="2">
    <source>
        <dbReference type="Pfam" id="PF25884"/>
    </source>
</evidence>
<dbReference type="PANTHER" id="PTHR33976">
    <property type="entry name" value="OS07G0645000 PROTEIN"/>
    <property type="match status" value="1"/>
</dbReference>
<dbReference type="PANTHER" id="PTHR33976:SF2">
    <property type="entry name" value="GLYCOPROTEIN MEMBRANE GPI-ANCHORED"/>
    <property type="match status" value="1"/>
</dbReference>
<keyword evidence="1" id="KW-0812">Transmembrane</keyword>
<comment type="caution">
    <text evidence="3">The sequence shown here is derived from an EMBL/GenBank/DDBJ whole genome shotgun (WGS) entry which is preliminary data.</text>
</comment>
<evidence type="ECO:0000313" key="3">
    <source>
        <dbReference type="EMBL" id="KAF9669975.1"/>
    </source>
</evidence>
<keyword evidence="1" id="KW-1133">Transmembrane helix</keyword>
<gene>
    <name evidence="3" type="ORF">SADUNF_Sadunf13G0020400</name>
</gene>
<dbReference type="OrthoDB" id="753138at2759"/>
<name>A0A835JG11_9ROSI</name>
<evidence type="ECO:0000256" key="1">
    <source>
        <dbReference type="SAM" id="Phobius"/>
    </source>
</evidence>
<dbReference type="InterPro" id="IPR045285">
    <property type="entry name" value="At5g19230-like"/>
</dbReference>
<dbReference type="InterPro" id="IPR059083">
    <property type="entry name" value="At5g19230_dom"/>
</dbReference>
<protein>
    <recommendedName>
        <fullName evidence="2">Uncharacterized GPI-anchored protein At5g19230-like domain-containing protein</fullName>
    </recommendedName>
</protein>
<keyword evidence="4" id="KW-1185">Reference proteome</keyword>
<dbReference type="Pfam" id="PF25884">
    <property type="entry name" value="At5g19230"/>
    <property type="match status" value="1"/>
</dbReference>
<proteinExistence type="predicted"/>
<sequence>MEEKGEADKSFQAETFEARPNAFVQNSLVSPALLFNKDTKDNLLTAFTFKENAFGMKMSLDSFNGNQGSRIEIHFEGKIRSESFYGVLALLQEMASIKIKIFFLFLLFHAMFLLSSASVMRCGGGEDNLLESINSYRTSLLGLPALTKNKKASCLAREIADTLWNPCNTIDDPAEVVQLDDYPTELKHCYGNNTHTTDVAILPICIPGNDEQTLVNFQNYSRSQYEKYANESSYSGAGVGSNENWMVIVFVENNTSWTSAGAEHSLVSGVGFGHGLVSMLLGILLSYHLVL</sequence>
<organism evidence="3 4">
    <name type="scientific">Salix dunnii</name>
    <dbReference type="NCBI Taxonomy" id="1413687"/>
    <lineage>
        <taxon>Eukaryota</taxon>
        <taxon>Viridiplantae</taxon>
        <taxon>Streptophyta</taxon>
        <taxon>Embryophyta</taxon>
        <taxon>Tracheophyta</taxon>
        <taxon>Spermatophyta</taxon>
        <taxon>Magnoliopsida</taxon>
        <taxon>eudicotyledons</taxon>
        <taxon>Gunneridae</taxon>
        <taxon>Pentapetalae</taxon>
        <taxon>rosids</taxon>
        <taxon>fabids</taxon>
        <taxon>Malpighiales</taxon>
        <taxon>Salicaceae</taxon>
        <taxon>Saliceae</taxon>
        <taxon>Salix</taxon>
    </lineage>
</organism>